<protein>
    <recommendedName>
        <fullName evidence="4">Amino acid transporter</fullName>
    </recommendedName>
</protein>
<dbReference type="Proteomes" id="UP000670947">
    <property type="component" value="Unassembled WGS sequence"/>
</dbReference>
<name>A0ABS3W7T7_9BACL</name>
<gene>
    <name evidence="2" type="ORF">I8J29_09170</name>
</gene>
<keyword evidence="1" id="KW-0812">Transmembrane</keyword>
<evidence type="ECO:0008006" key="4">
    <source>
        <dbReference type="Google" id="ProtNLM"/>
    </source>
</evidence>
<dbReference type="EMBL" id="JAGGDJ010000004">
    <property type="protein sequence ID" value="MBO7744363.1"/>
    <property type="molecule type" value="Genomic_DNA"/>
</dbReference>
<keyword evidence="1" id="KW-0472">Membrane</keyword>
<evidence type="ECO:0000313" key="3">
    <source>
        <dbReference type="Proteomes" id="UP000670947"/>
    </source>
</evidence>
<organism evidence="2 3">
    <name type="scientific">Paenibacillus artemisiicola</name>
    <dbReference type="NCBI Taxonomy" id="1172618"/>
    <lineage>
        <taxon>Bacteria</taxon>
        <taxon>Bacillati</taxon>
        <taxon>Bacillota</taxon>
        <taxon>Bacilli</taxon>
        <taxon>Bacillales</taxon>
        <taxon>Paenibacillaceae</taxon>
        <taxon>Paenibacillus</taxon>
    </lineage>
</organism>
<evidence type="ECO:0000313" key="2">
    <source>
        <dbReference type="EMBL" id="MBO7744363.1"/>
    </source>
</evidence>
<keyword evidence="1" id="KW-1133">Transmembrane helix</keyword>
<evidence type="ECO:0000256" key="1">
    <source>
        <dbReference type="SAM" id="Phobius"/>
    </source>
</evidence>
<proteinExistence type="predicted"/>
<feature type="transmembrane region" description="Helical" evidence="1">
    <location>
        <begin position="40"/>
        <end position="62"/>
    </location>
</feature>
<keyword evidence="3" id="KW-1185">Reference proteome</keyword>
<comment type="caution">
    <text evidence="2">The sequence shown here is derived from an EMBL/GenBank/DDBJ whole genome shotgun (WGS) entry which is preliminary data.</text>
</comment>
<reference evidence="2 3" key="1">
    <citation type="submission" date="2021-03" db="EMBL/GenBank/DDBJ databases">
        <title>Paenibacillus artemisicola MWE-103 whole genome sequence.</title>
        <authorList>
            <person name="Ham Y.J."/>
        </authorList>
    </citation>
    <scope>NUCLEOTIDE SEQUENCE [LARGE SCALE GENOMIC DNA]</scope>
    <source>
        <strain evidence="2 3">MWE-103</strain>
    </source>
</reference>
<sequence length="63" mass="7120">MQYRSDEGYVDENLRQMQNIEGGGPPKKMILNTLPRPLRILGYLFMAIMAGMGIFAVGVTLFR</sequence>
<accession>A0ABS3W7T7</accession>